<dbReference type="GO" id="GO:0047400">
    <property type="term" value="F:phosphonoacetate hydrolase activity"/>
    <property type="evidence" value="ECO:0007669"/>
    <property type="project" value="InterPro"/>
</dbReference>
<keyword evidence="2" id="KW-1185">Reference proteome</keyword>
<dbReference type="EMBL" id="RSCD01000020">
    <property type="protein sequence ID" value="RSH85342.1"/>
    <property type="molecule type" value="Genomic_DNA"/>
</dbReference>
<evidence type="ECO:0000313" key="1">
    <source>
        <dbReference type="EMBL" id="RSH85342.1"/>
    </source>
</evidence>
<dbReference type="InterPro" id="IPR002591">
    <property type="entry name" value="Phosphodiest/P_Trfase"/>
</dbReference>
<comment type="caution">
    <text evidence="1">The sequence shown here is derived from an EMBL/GenBank/DDBJ whole genome shotgun (WGS) entry which is preliminary data.</text>
</comment>
<organism evidence="1 2">
    <name type="scientific">Saitozyma podzolica</name>
    <dbReference type="NCBI Taxonomy" id="1890683"/>
    <lineage>
        <taxon>Eukaryota</taxon>
        <taxon>Fungi</taxon>
        <taxon>Dikarya</taxon>
        <taxon>Basidiomycota</taxon>
        <taxon>Agaricomycotina</taxon>
        <taxon>Tremellomycetes</taxon>
        <taxon>Tremellales</taxon>
        <taxon>Trimorphomycetaceae</taxon>
        <taxon>Saitozyma</taxon>
    </lineage>
</organism>
<dbReference type="InterPro" id="IPR012710">
    <property type="entry name" value="Phosphonoacetate_hydro"/>
</dbReference>
<dbReference type="OrthoDB" id="445007at2759"/>
<name>A0A427Y2L7_9TREE</name>
<proteinExistence type="predicted"/>
<dbReference type="Gene3D" id="3.30.1360.110">
    <property type="entry name" value="Domain 2, Phosphonoacetate Hydrolase"/>
    <property type="match status" value="1"/>
</dbReference>
<dbReference type="STRING" id="1890683.A0A427Y2L7"/>
<reference evidence="1 2" key="1">
    <citation type="submission" date="2018-11" db="EMBL/GenBank/DDBJ databases">
        <title>Genome sequence of Saitozyma podzolica DSM 27192.</title>
        <authorList>
            <person name="Aliyu H."/>
            <person name="Gorte O."/>
            <person name="Ochsenreither K."/>
        </authorList>
    </citation>
    <scope>NUCLEOTIDE SEQUENCE [LARGE SCALE GENOMIC DNA]</scope>
    <source>
        <strain evidence="1 2">DSM 27192</strain>
    </source>
</reference>
<dbReference type="Pfam" id="PF01663">
    <property type="entry name" value="Phosphodiest"/>
    <property type="match status" value="1"/>
</dbReference>
<gene>
    <name evidence="1" type="ORF">EHS25_004738</name>
</gene>
<accession>A0A427Y2L7</accession>
<dbReference type="NCBIfam" id="TIGR02335">
    <property type="entry name" value="hydr_PhnA"/>
    <property type="match status" value="1"/>
</dbReference>
<dbReference type="AlphaFoldDB" id="A0A427Y2L7"/>
<evidence type="ECO:0000313" key="2">
    <source>
        <dbReference type="Proteomes" id="UP000279259"/>
    </source>
</evidence>
<protein>
    <recommendedName>
        <fullName evidence="3">Phosphonoacetate hydrolase</fullName>
    </recommendedName>
</protein>
<dbReference type="InterPro" id="IPR023116">
    <property type="entry name" value="Phosphonoacetate_hydro_insert"/>
</dbReference>
<dbReference type="Proteomes" id="UP000279259">
    <property type="component" value="Unassembled WGS sequence"/>
</dbReference>
<dbReference type="PANTHER" id="PTHR10151:SF120">
    <property type="entry name" value="BIS(5'-ADENOSYL)-TRIPHOSPHATASE"/>
    <property type="match status" value="1"/>
</dbReference>
<dbReference type="CDD" id="cd16018">
    <property type="entry name" value="Enpp"/>
    <property type="match status" value="1"/>
</dbReference>
<sequence>MASIQLHSRSYKVPHRPCAIICVDGFDPEYLEQGIQDGILPNLARMVKTGFHATGKVAMPTFTNPNNVSIITGVPTAVHGIAGNFYLDPVTLEERMVLDDTLLRGSTILEQLSLQGVRIAAVTAKDKLRRILQHGLRDGKTICFSAQYADRCTIEENGIAEVESYVGRPAPSQYSGDLSLFVLDAGIKLLEDDRADVFYLTLSDFIQHKFAPGDNEANTFLEAIDTKIGRLLELGAVVGVTGDHGMSDKCLHDGAPNVLFVQDELEAKFGTDCARVICPITDPFVRHHGALGSFVRIHLPKDRLPERDAMIEYLRKFPQVDFAVDGADAAARWEMPLDREGDIVLVSAKNAVLGAKAGEHAMESIKDHRLRSHGGLSEQDVPVILSIPKGSAVGADQHWHNYDIFDLVLNSA</sequence>
<dbReference type="SUPFAM" id="SSF53649">
    <property type="entry name" value="Alkaline phosphatase-like"/>
    <property type="match status" value="1"/>
</dbReference>
<evidence type="ECO:0008006" key="3">
    <source>
        <dbReference type="Google" id="ProtNLM"/>
    </source>
</evidence>
<dbReference type="Gene3D" id="3.40.720.10">
    <property type="entry name" value="Alkaline Phosphatase, subunit A"/>
    <property type="match status" value="1"/>
</dbReference>
<dbReference type="PANTHER" id="PTHR10151">
    <property type="entry name" value="ECTONUCLEOTIDE PYROPHOSPHATASE/PHOSPHODIESTERASE"/>
    <property type="match status" value="1"/>
</dbReference>
<dbReference type="InterPro" id="IPR017850">
    <property type="entry name" value="Alkaline_phosphatase_core_sf"/>
</dbReference>